<keyword evidence="2" id="KW-0812">Transmembrane</keyword>
<dbReference type="AlphaFoldDB" id="A0A9D1EM97"/>
<feature type="compositionally biased region" description="Low complexity" evidence="1">
    <location>
        <begin position="325"/>
        <end position="334"/>
    </location>
</feature>
<dbReference type="EMBL" id="DVIR01000011">
    <property type="protein sequence ID" value="HIS24036.1"/>
    <property type="molecule type" value="Genomic_DNA"/>
</dbReference>
<feature type="region of interest" description="Disordered" evidence="1">
    <location>
        <begin position="303"/>
        <end position="334"/>
    </location>
</feature>
<dbReference type="Proteomes" id="UP000823982">
    <property type="component" value="Unassembled WGS sequence"/>
</dbReference>
<evidence type="ECO:0000256" key="2">
    <source>
        <dbReference type="SAM" id="Phobius"/>
    </source>
</evidence>
<evidence type="ECO:0000256" key="1">
    <source>
        <dbReference type="SAM" id="MobiDB-lite"/>
    </source>
</evidence>
<reference evidence="3" key="2">
    <citation type="journal article" date="2021" name="PeerJ">
        <title>Extensive microbial diversity within the chicken gut microbiome revealed by metagenomics and culture.</title>
        <authorList>
            <person name="Gilroy R."/>
            <person name="Ravi A."/>
            <person name="Getino M."/>
            <person name="Pursley I."/>
            <person name="Horton D.L."/>
            <person name="Alikhan N.F."/>
            <person name="Baker D."/>
            <person name="Gharbi K."/>
            <person name="Hall N."/>
            <person name="Watson M."/>
            <person name="Adriaenssens E.M."/>
            <person name="Foster-Nyarko E."/>
            <person name="Jarju S."/>
            <person name="Secka A."/>
            <person name="Antonio M."/>
            <person name="Oren A."/>
            <person name="Chaudhuri R.R."/>
            <person name="La Ragione R."/>
            <person name="Hildebrand F."/>
            <person name="Pallen M.J."/>
        </authorList>
    </citation>
    <scope>NUCLEOTIDE SEQUENCE</scope>
    <source>
        <strain evidence="3">CHK157-1446</strain>
    </source>
</reference>
<evidence type="ECO:0000313" key="4">
    <source>
        <dbReference type="Proteomes" id="UP000823982"/>
    </source>
</evidence>
<keyword evidence="2" id="KW-0472">Membrane</keyword>
<feature type="region of interest" description="Disordered" evidence="1">
    <location>
        <begin position="1"/>
        <end position="69"/>
    </location>
</feature>
<evidence type="ECO:0000313" key="3">
    <source>
        <dbReference type="EMBL" id="HIS24036.1"/>
    </source>
</evidence>
<comment type="caution">
    <text evidence="3">The sequence shown here is derived from an EMBL/GenBank/DDBJ whole genome shotgun (WGS) entry which is preliminary data.</text>
</comment>
<feature type="transmembrane region" description="Helical" evidence="2">
    <location>
        <begin position="115"/>
        <end position="132"/>
    </location>
</feature>
<reference evidence="3" key="1">
    <citation type="submission" date="2020-10" db="EMBL/GenBank/DDBJ databases">
        <authorList>
            <person name="Gilroy R."/>
        </authorList>
    </citation>
    <scope>NUCLEOTIDE SEQUENCE</scope>
    <source>
        <strain evidence="3">CHK157-1446</strain>
    </source>
</reference>
<gene>
    <name evidence="3" type="ORF">IAD01_01330</name>
</gene>
<feature type="compositionally biased region" description="Basic and acidic residues" evidence="1">
    <location>
        <begin position="36"/>
        <end position="69"/>
    </location>
</feature>
<keyword evidence="2" id="KW-1133">Transmembrane helix</keyword>
<feature type="compositionally biased region" description="Acidic residues" evidence="1">
    <location>
        <begin position="306"/>
        <end position="324"/>
    </location>
</feature>
<organism evidence="3 4">
    <name type="scientific">Candidatus Faeciplasma gallinarum</name>
    <dbReference type="NCBI Taxonomy" id="2840799"/>
    <lineage>
        <taxon>Bacteria</taxon>
        <taxon>Bacillati</taxon>
        <taxon>Bacillota</taxon>
        <taxon>Clostridia</taxon>
        <taxon>Eubacteriales</taxon>
        <taxon>Oscillospiraceae</taxon>
        <taxon>Oscillospiraceae incertae sedis</taxon>
        <taxon>Candidatus Faeciplasma</taxon>
    </lineage>
</organism>
<name>A0A9D1EM97_9FIRM</name>
<proteinExistence type="predicted"/>
<feature type="compositionally biased region" description="Basic and acidic residues" evidence="1">
    <location>
        <begin position="1"/>
        <end position="17"/>
    </location>
</feature>
<protein>
    <submittedName>
        <fullName evidence="3">Uncharacterized protein</fullName>
    </submittedName>
</protein>
<sequence>MDEKKKEELTDKLKQNSEQDDLTSLIPSDDLDYEREEARKRHEAEAVRQKREQEEKEREKREREQHEKELQQQKIELVKLKQGMTSDTIKEEGPHERKKLSFGEWLSNVWYRSKWLILFVAVLIFAFGYITYDTIIRTKPDLTVLVLSDTNALYVRTPELEEFFESYCDDINGDGEVEVLIYNISTDYSDPATASSYQVQLMTQLQQGENMIVISDGTSDFAVHDFTSELEGDCVTPLGIRLKCPLTTEELKWEAMPDELYMGLREPARLLSTEESEMEKNYEEALPTYMRIYEAIYDSLYGESGESSDDAAESADSSGDDGQEQDASQTDAAN</sequence>
<accession>A0A9D1EM97</accession>